<organism evidence="2 3">
    <name type="scientific">Natronosalvus rutilus</name>
    <dbReference type="NCBI Taxonomy" id="2953753"/>
    <lineage>
        <taxon>Archaea</taxon>
        <taxon>Methanobacteriati</taxon>
        <taxon>Methanobacteriota</taxon>
        <taxon>Stenosarchaea group</taxon>
        <taxon>Halobacteria</taxon>
        <taxon>Halobacteriales</taxon>
        <taxon>Natrialbaceae</taxon>
        <taxon>Natronosalvus</taxon>
    </lineage>
</organism>
<dbReference type="AlphaFoldDB" id="A0A9E7SWF6"/>
<feature type="region of interest" description="Disordered" evidence="1">
    <location>
        <begin position="378"/>
        <end position="397"/>
    </location>
</feature>
<keyword evidence="3" id="KW-1185">Reference proteome</keyword>
<name>A0A9E7SWF6_9EURY</name>
<reference evidence="2" key="1">
    <citation type="submission" date="2022-06" db="EMBL/GenBank/DDBJ databases">
        <title>Diverse halophilic archaea isolated from saline environments.</title>
        <authorList>
            <person name="Cui H.-L."/>
        </authorList>
    </citation>
    <scope>NUCLEOTIDE SEQUENCE</scope>
    <source>
        <strain evidence="2">WLHS1</strain>
    </source>
</reference>
<dbReference type="RefSeq" id="WP_254157314.1">
    <property type="nucleotide sequence ID" value="NZ_CP100355.1"/>
</dbReference>
<feature type="compositionally biased region" description="Low complexity" evidence="1">
    <location>
        <begin position="450"/>
        <end position="468"/>
    </location>
</feature>
<dbReference type="PROSITE" id="PS51257">
    <property type="entry name" value="PROKAR_LIPOPROTEIN"/>
    <property type="match status" value="1"/>
</dbReference>
<proteinExistence type="predicted"/>
<evidence type="ECO:0000313" key="2">
    <source>
        <dbReference type="EMBL" id="UTF53128.1"/>
    </source>
</evidence>
<accession>A0A9E7SWF6</accession>
<dbReference type="KEGG" id="sawl:NGM29_15325"/>
<evidence type="ECO:0000313" key="3">
    <source>
        <dbReference type="Proteomes" id="UP001056855"/>
    </source>
</evidence>
<evidence type="ECO:0000256" key="1">
    <source>
        <dbReference type="SAM" id="MobiDB-lite"/>
    </source>
</evidence>
<gene>
    <name evidence="2" type="ORF">NGM29_15325</name>
</gene>
<feature type="region of interest" description="Disordered" evidence="1">
    <location>
        <begin position="447"/>
        <end position="501"/>
    </location>
</feature>
<feature type="compositionally biased region" description="Low complexity" evidence="1">
    <location>
        <begin position="387"/>
        <end position="397"/>
    </location>
</feature>
<dbReference type="EMBL" id="CP100355">
    <property type="protein sequence ID" value="UTF53128.1"/>
    <property type="molecule type" value="Genomic_DNA"/>
</dbReference>
<dbReference type="Proteomes" id="UP001056855">
    <property type="component" value="Chromosome"/>
</dbReference>
<dbReference type="GeneID" id="73291445"/>
<sequence>MTKSGGRRMATLVVLLSVVLAGCAAPMADVGSVDGSTGDDRATGERTLEVHGDLPLDANATFDRVQSLLAIDLRPPTVYVDEPIERPPRAVQDPSSFYAVMGIPAPDPTDGAEELRVGGVSSAMQAVYLLPEADASPAEIEQVFVHELVHTAQFQRGAPQRVQAEIPAEHRGTTDARLTVTSLIEGSAVYVSSAYTEAYDLPVTPEDDLLESLYPNASPGTRLSWGPYHHGGRYVAAAADSPATHWSVYETPPVTMQEVRRGEPAIAMGEAELEPFEIEVGVDAESAGWESDPTGTDVVGSFVLEQVLATELDTDAARDAAAGWSYDRVRRISNDGAMAGDDSSGDEVDSYAWAIRFEDESNASLATDAMATALERRATSLEAESGTHTSNRTPTTTRWRTESYAFSLEHADDQTLVLFAGDEAFVESVSLEEVSATGDVQVAFDERDSTASSADSSRRLSSSEVTETTQPAVRPARPSPGDALSDARSTARDAVLAGGAR</sequence>
<protein>
    <submittedName>
        <fullName evidence="2">Uncharacterized protein</fullName>
    </submittedName>
</protein>